<evidence type="ECO:0000256" key="10">
    <source>
        <dbReference type="RuleBase" id="RU003500"/>
    </source>
</evidence>
<dbReference type="Pfam" id="PF00110">
    <property type="entry name" value="wnt"/>
    <property type="match status" value="1"/>
</dbReference>
<proteinExistence type="inferred from homology"/>
<evidence type="ECO:0000313" key="12">
    <source>
        <dbReference type="Proteomes" id="UP000015104"/>
    </source>
</evidence>
<protein>
    <recommendedName>
        <fullName evidence="10">Protein Wnt</fullName>
    </recommendedName>
</protein>
<sequence length="236" mass="26476">MQGISLTENDIDPLTGSLMANKSPDLLRLEQMMIEEKLSKLTCDQMKGLSKGQMQLCHLYKDHMPHIGKGARLGITECQWQFKNSRWNCSIDDSTVFGSILTKASREAAFAHAISTAGVVHSIARACRDGQLPNCGCSKASRPRNLKKDWLWGGCGDNIDYGYKFSETFIDLKEKEKSSLKSLKDKGRRLMNLHNNEVGRRAVIRKTRVTCKCHGVSGSCSLITCWQQLSSFREND</sequence>
<dbReference type="GO" id="GO:0030182">
    <property type="term" value="P:neuron differentiation"/>
    <property type="evidence" value="ECO:0007669"/>
    <property type="project" value="TreeGrafter"/>
</dbReference>
<dbReference type="PRINTS" id="PR01349">
    <property type="entry name" value="WNTPROTEIN"/>
</dbReference>
<dbReference type="EnsemblMetazoa" id="tetur02g05280.1">
    <property type="protein sequence ID" value="tetur02g05280.1"/>
    <property type="gene ID" value="tetur02g05280"/>
</dbReference>
<name>T1JVN9_TETUR</name>
<evidence type="ECO:0000313" key="11">
    <source>
        <dbReference type="EnsemblMetazoa" id="tetur02g05280.1"/>
    </source>
</evidence>
<keyword evidence="3 10" id="KW-0217">Developmental protein</keyword>
<comment type="subcellular location">
    <subcellularLocation>
        <location evidence="1 10">Secreted</location>
        <location evidence="1 10">Extracellular space</location>
        <location evidence="1 10">Extracellular matrix</location>
    </subcellularLocation>
</comment>
<evidence type="ECO:0000256" key="2">
    <source>
        <dbReference type="ARBA" id="ARBA00005683"/>
    </source>
</evidence>
<organism evidence="11 12">
    <name type="scientific">Tetranychus urticae</name>
    <name type="common">Two-spotted spider mite</name>
    <dbReference type="NCBI Taxonomy" id="32264"/>
    <lineage>
        <taxon>Eukaryota</taxon>
        <taxon>Metazoa</taxon>
        <taxon>Ecdysozoa</taxon>
        <taxon>Arthropoda</taxon>
        <taxon>Chelicerata</taxon>
        <taxon>Arachnida</taxon>
        <taxon>Acari</taxon>
        <taxon>Acariformes</taxon>
        <taxon>Trombidiformes</taxon>
        <taxon>Prostigmata</taxon>
        <taxon>Eleutherengona</taxon>
        <taxon>Raphignathae</taxon>
        <taxon>Tetranychoidea</taxon>
        <taxon>Tetranychidae</taxon>
        <taxon>Tetranychus</taxon>
    </lineage>
</organism>
<dbReference type="STRING" id="32264.T1JVN9"/>
<dbReference type="GO" id="GO:0060070">
    <property type="term" value="P:canonical Wnt signaling pathway"/>
    <property type="evidence" value="ECO:0007669"/>
    <property type="project" value="TreeGrafter"/>
</dbReference>
<dbReference type="SMART" id="SM00097">
    <property type="entry name" value="WNT1"/>
    <property type="match status" value="1"/>
</dbReference>
<evidence type="ECO:0000256" key="6">
    <source>
        <dbReference type="ARBA" id="ARBA00022687"/>
    </source>
</evidence>
<dbReference type="PROSITE" id="PS00246">
    <property type="entry name" value="WNT1"/>
    <property type="match status" value="1"/>
</dbReference>
<evidence type="ECO:0000256" key="9">
    <source>
        <dbReference type="ARBA" id="ARBA00023288"/>
    </source>
</evidence>
<evidence type="ECO:0000256" key="8">
    <source>
        <dbReference type="ARBA" id="ARBA00023180"/>
    </source>
</evidence>
<evidence type="ECO:0000256" key="5">
    <source>
        <dbReference type="ARBA" id="ARBA00022530"/>
    </source>
</evidence>
<accession>T1JVN9</accession>
<evidence type="ECO:0000256" key="1">
    <source>
        <dbReference type="ARBA" id="ARBA00004498"/>
    </source>
</evidence>
<keyword evidence="5" id="KW-0272">Extracellular matrix</keyword>
<evidence type="ECO:0000256" key="4">
    <source>
        <dbReference type="ARBA" id="ARBA00022525"/>
    </source>
</evidence>
<evidence type="ECO:0000256" key="3">
    <source>
        <dbReference type="ARBA" id="ARBA00022473"/>
    </source>
</evidence>
<keyword evidence="12" id="KW-1185">Reference proteome</keyword>
<reference evidence="11" key="2">
    <citation type="submission" date="2015-06" db="UniProtKB">
        <authorList>
            <consortium name="EnsemblMetazoa"/>
        </authorList>
    </citation>
    <scope>IDENTIFICATION</scope>
</reference>
<comment type="function">
    <text evidence="10">Ligand for members of the frizzled family of seven transmembrane receptors.</text>
</comment>
<dbReference type="GO" id="GO:0005615">
    <property type="term" value="C:extracellular space"/>
    <property type="evidence" value="ECO:0007669"/>
    <property type="project" value="TreeGrafter"/>
</dbReference>
<dbReference type="GO" id="GO:0005125">
    <property type="term" value="F:cytokine activity"/>
    <property type="evidence" value="ECO:0007669"/>
    <property type="project" value="TreeGrafter"/>
</dbReference>
<dbReference type="GO" id="GO:0045165">
    <property type="term" value="P:cell fate commitment"/>
    <property type="evidence" value="ECO:0007669"/>
    <property type="project" value="TreeGrafter"/>
</dbReference>
<keyword evidence="7" id="KW-1015">Disulfide bond</keyword>
<dbReference type="InterPro" id="IPR018161">
    <property type="entry name" value="Wnt_CS"/>
</dbReference>
<dbReference type="AlphaFoldDB" id="T1JVN9"/>
<keyword evidence="8" id="KW-0325">Glycoprotein</keyword>
<keyword evidence="6 10" id="KW-0879">Wnt signaling pathway</keyword>
<dbReference type="InterPro" id="IPR005817">
    <property type="entry name" value="Wnt"/>
</dbReference>
<dbReference type="GO" id="GO:0005109">
    <property type="term" value="F:frizzled binding"/>
    <property type="evidence" value="ECO:0007669"/>
    <property type="project" value="TreeGrafter"/>
</dbReference>
<evidence type="ECO:0000256" key="7">
    <source>
        <dbReference type="ARBA" id="ARBA00023157"/>
    </source>
</evidence>
<comment type="similarity">
    <text evidence="2 10">Belongs to the Wnt family.</text>
</comment>
<keyword evidence="4" id="KW-0964">Secreted</keyword>
<keyword evidence="9" id="KW-0449">Lipoprotein</keyword>
<dbReference type="eggNOG" id="KOG3913">
    <property type="taxonomic scope" value="Eukaryota"/>
</dbReference>
<dbReference type="HOGENOM" id="CLU_093368_0_0_1"/>
<dbReference type="PANTHER" id="PTHR12027:SF77">
    <property type="entry name" value="PROTEIN WNT-5"/>
    <property type="match status" value="1"/>
</dbReference>
<dbReference type="Proteomes" id="UP000015104">
    <property type="component" value="Unassembled WGS sequence"/>
</dbReference>
<dbReference type="PANTHER" id="PTHR12027">
    <property type="entry name" value="WNT RELATED"/>
    <property type="match status" value="1"/>
</dbReference>
<reference evidence="12" key="1">
    <citation type="submission" date="2011-08" db="EMBL/GenBank/DDBJ databases">
        <authorList>
            <person name="Rombauts S."/>
        </authorList>
    </citation>
    <scope>NUCLEOTIDE SEQUENCE</scope>
    <source>
        <strain evidence="12">London</strain>
    </source>
</reference>
<dbReference type="EMBL" id="CAEY01000795">
    <property type="status" value="NOT_ANNOTATED_CDS"/>
    <property type="molecule type" value="Genomic_DNA"/>
</dbReference>